<organism evidence="3 4">
    <name type="scientific">Mycobacterium asiaticum</name>
    <dbReference type="NCBI Taxonomy" id="1790"/>
    <lineage>
        <taxon>Bacteria</taxon>
        <taxon>Bacillati</taxon>
        <taxon>Actinomycetota</taxon>
        <taxon>Actinomycetes</taxon>
        <taxon>Mycobacteriales</taxon>
        <taxon>Mycobacteriaceae</taxon>
        <taxon>Mycobacterium</taxon>
    </lineage>
</organism>
<dbReference type="Pfam" id="PF22905">
    <property type="entry name" value="Hydro_N_hd"/>
    <property type="match status" value="1"/>
</dbReference>
<name>A0A1A3P394_MYCAS</name>
<evidence type="ECO:0000313" key="4">
    <source>
        <dbReference type="Proteomes" id="UP000093928"/>
    </source>
</evidence>
<evidence type="ECO:0008006" key="5">
    <source>
        <dbReference type="Google" id="ProtNLM"/>
    </source>
</evidence>
<reference evidence="3 4" key="1">
    <citation type="submission" date="2016-06" db="EMBL/GenBank/DDBJ databases">
        <authorList>
            <person name="Kjaerup R.B."/>
            <person name="Dalgaard T.S."/>
            <person name="Juul-Madsen H.R."/>
        </authorList>
    </citation>
    <scope>NUCLEOTIDE SEQUENCE [LARGE SCALE GENOMIC DNA]</scope>
    <source>
        <strain evidence="3 4">1165133.8</strain>
    </source>
</reference>
<proteinExistence type="predicted"/>
<dbReference type="InterPro" id="IPR054469">
    <property type="entry name" value="Pred_hydrolase_N"/>
</dbReference>
<dbReference type="Pfam" id="PF23275">
    <property type="entry name" value="TPR_23"/>
    <property type="match status" value="1"/>
</dbReference>
<dbReference type="AlphaFoldDB" id="A0A1A3P394"/>
<accession>A0A1A3P394</accession>
<dbReference type="EMBL" id="LZLS01000068">
    <property type="protein sequence ID" value="OBK28728.1"/>
    <property type="molecule type" value="Genomic_DNA"/>
</dbReference>
<evidence type="ECO:0000313" key="3">
    <source>
        <dbReference type="EMBL" id="OBK28728.1"/>
    </source>
</evidence>
<comment type="caution">
    <text evidence="3">The sequence shown here is derived from an EMBL/GenBank/DDBJ whole genome shotgun (WGS) entry which is preliminary data.</text>
</comment>
<evidence type="ECO:0000259" key="1">
    <source>
        <dbReference type="Pfam" id="PF22905"/>
    </source>
</evidence>
<dbReference type="InterPro" id="IPR057037">
    <property type="entry name" value="TPR_rep_actino"/>
</dbReference>
<feature type="domain" description="TPR repeat" evidence="2">
    <location>
        <begin position="241"/>
        <end position="464"/>
    </location>
</feature>
<sequence length="795" mass="85119">MQLRHIDVAAVIAEAGGDPWAVNRTLQRGAPAQISYLAQAFLEAGQHTAEADKAFEEARRRFVASWNREHGEHPINDAAEVQRVTRSLGVQSPQLAKIAVDLELVAAALSEAQRHSATQIHSLEGDLENIDHQLGKAIGREALGLISPVLAVGIIQEIMDLEQKAIDRTASAWNQINGIRDKYSNLLHDLMTQMRTKDGYDGAAVVAVDAEEPGRYAEQEVRAALAGDQAAAARVNSVLDGITEEQRTGKAPLTAEQAAMLSQLQAQEHGMSVADLHTAEQRLGAQRQLIGNSWQLMSNGALVFPRTELRPGALQGTDPVKGSAELLPASILQAFEAPWPISKDQQSLLLRSLTGSQMRAIADIVKHGNPALQTNTELDRRMIRRAFTLMESEAWQSGSMGKSELPLPDASFDHPVTDLLTAASRDHQVVHGMLTSPDRDNFLRDITNYNWADRGKSVASLFDWIEGAAHGPEAGIAGDTAHAYASYVGNSASGLLHLPGNHTVGEMNPELIQSMAHGLAPYMSNIAGIPGGLPEFGPALDTATDFESGHMPVAKGIFSVLSTDKAALECFHGAADERAILAESSYAQALAGHAPGMDSYDANLHDAMTLRGLVDSGIHAATQADAENHHTTQEEAQRNEYTSRKTAYEVGARLASAAAGLTPGVGAYLGPGVGVLGAMIENDFIGPAPRGSALIEHPVPDMPIGQADREILNSLIAFGQPVPIAPEYLINGRIATPDELAGTSMGFNAGAYDQVLSRALHEFFSQHYGNGVGKPLMPDQFMIDRYDAVIKDSRP</sequence>
<gene>
    <name evidence="3" type="ORF">A5634_01285</name>
</gene>
<feature type="domain" description="Predicted hydrolase N-terminal" evidence="1">
    <location>
        <begin position="1"/>
        <end position="195"/>
    </location>
</feature>
<protein>
    <recommendedName>
        <fullName evidence="5">ESX-1 secretion-associated protein EspA/EspE-like domain-containing protein</fullName>
    </recommendedName>
</protein>
<dbReference type="Proteomes" id="UP000093928">
    <property type="component" value="Unassembled WGS sequence"/>
</dbReference>
<evidence type="ECO:0000259" key="2">
    <source>
        <dbReference type="Pfam" id="PF23275"/>
    </source>
</evidence>